<dbReference type="Proteomes" id="UP000736672">
    <property type="component" value="Unassembled WGS sequence"/>
</dbReference>
<accession>A0A9P9KZV8</accession>
<reference evidence="2" key="1">
    <citation type="journal article" date="2021" name="Nat. Commun.">
        <title>Genetic determinants of endophytism in the Arabidopsis root mycobiome.</title>
        <authorList>
            <person name="Mesny F."/>
            <person name="Miyauchi S."/>
            <person name="Thiergart T."/>
            <person name="Pickel B."/>
            <person name="Atanasova L."/>
            <person name="Karlsson M."/>
            <person name="Huettel B."/>
            <person name="Barry K.W."/>
            <person name="Haridas S."/>
            <person name="Chen C."/>
            <person name="Bauer D."/>
            <person name="Andreopoulos W."/>
            <person name="Pangilinan J."/>
            <person name="LaButti K."/>
            <person name="Riley R."/>
            <person name="Lipzen A."/>
            <person name="Clum A."/>
            <person name="Drula E."/>
            <person name="Henrissat B."/>
            <person name="Kohler A."/>
            <person name="Grigoriev I.V."/>
            <person name="Martin F.M."/>
            <person name="Hacquard S."/>
        </authorList>
    </citation>
    <scope>NUCLEOTIDE SEQUENCE</scope>
    <source>
        <strain evidence="2">FSSC 5 MPI-SDFR-AT-0091</strain>
    </source>
</reference>
<sequence>MARRCHLPPFPLPPHRTASSASCSISPSKSVPSDSLKSALDRVPLHSPRRLPSSLLLLLIFPASTPSPGCSPGTYPSIPFATPVASSAARVSHPCLRQTQARHRLPPLTLPHALSEIASWRPPATSPAVFARFRHRAKSHNPLRQAVIHHLSAWHLAPQGHLKKSHHFGLPNKPFHLLSRSPHSVFSHTFPVPAYQSINKFNNHDLDPRPRHQSP</sequence>
<name>A0A9P9KZV8_FUSSL</name>
<feature type="region of interest" description="Disordered" evidence="1">
    <location>
        <begin position="1"/>
        <end position="37"/>
    </location>
</feature>
<proteinExistence type="predicted"/>
<dbReference type="AlphaFoldDB" id="A0A9P9KZV8"/>
<evidence type="ECO:0000256" key="1">
    <source>
        <dbReference type="SAM" id="MobiDB-lite"/>
    </source>
</evidence>
<organism evidence="2 3">
    <name type="scientific">Fusarium solani</name>
    <name type="common">Filamentous fungus</name>
    <dbReference type="NCBI Taxonomy" id="169388"/>
    <lineage>
        <taxon>Eukaryota</taxon>
        <taxon>Fungi</taxon>
        <taxon>Dikarya</taxon>
        <taxon>Ascomycota</taxon>
        <taxon>Pezizomycotina</taxon>
        <taxon>Sordariomycetes</taxon>
        <taxon>Hypocreomycetidae</taxon>
        <taxon>Hypocreales</taxon>
        <taxon>Nectriaceae</taxon>
        <taxon>Fusarium</taxon>
        <taxon>Fusarium solani species complex</taxon>
    </lineage>
</organism>
<comment type="caution">
    <text evidence="2">The sequence shown here is derived from an EMBL/GenBank/DDBJ whole genome shotgun (WGS) entry which is preliminary data.</text>
</comment>
<gene>
    <name evidence="2" type="ORF">B0J15DRAFT_220978</name>
</gene>
<evidence type="ECO:0000313" key="2">
    <source>
        <dbReference type="EMBL" id="KAH7271619.1"/>
    </source>
</evidence>
<dbReference type="EMBL" id="JAGTJS010000004">
    <property type="protein sequence ID" value="KAH7271619.1"/>
    <property type="molecule type" value="Genomic_DNA"/>
</dbReference>
<keyword evidence="3" id="KW-1185">Reference proteome</keyword>
<evidence type="ECO:0000313" key="3">
    <source>
        <dbReference type="Proteomes" id="UP000736672"/>
    </source>
</evidence>
<protein>
    <submittedName>
        <fullName evidence="2">Uncharacterized protein</fullName>
    </submittedName>
</protein>
<feature type="compositionally biased region" description="Low complexity" evidence="1">
    <location>
        <begin position="19"/>
        <end position="37"/>
    </location>
</feature>